<keyword evidence="9 12" id="KW-1133">Transmembrane helix</keyword>
<evidence type="ECO:0000256" key="7">
    <source>
        <dbReference type="ARBA" id="ARBA00022692"/>
    </source>
</evidence>
<comment type="caution">
    <text evidence="14">The sequence shown here is derived from an EMBL/GenBank/DDBJ whole genome shotgun (WGS) entry which is preliminary data.</text>
</comment>
<dbReference type="InterPro" id="IPR002591">
    <property type="entry name" value="Phosphodiest/P_Trfase"/>
</dbReference>
<dbReference type="AlphaFoldDB" id="A0A2T9Z0F3"/>
<dbReference type="GO" id="GO:0006506">
    <property type="term" value="P:GPI anchor biosynthetic process"/>
    <property type="evidence" value="ECO:0007669"/>
    <property type="project" value="UniProtKB-UniPathway"/>
</dbReference>
<name>A0A2T9Z0F3_9FUNG</name>
<feature type="transmembrane region" description="Helical" evidence="12">
    <location>
        <begin position="830"/>
        <end position="848"/>
    </location>
</feature>
<dbReference type="PANTHER" id="PTHR23072:SF0">
    <property type="entry name" value="GPI ETHANOLAMINE PHOSPHATE TRANSFERASE 2"/>
    <property type="match status" value="1"/>
</dbReference>
<feature type="transmembrane region" description="Helical" evidence="12">
    <location>
        <begin position="977"/>
        <end position="997"/>
    </location>
</feature>
<evidence type="ECO:0000313" key="14">
    <source>
        <dbReference type="EMBL" id="PVU98026.1"/>
    </source>
</evidence>
<evidence type="ECO:0000256" key="2">
    <source>
        <dbReference type="ARBA" id="ARBA00004687"/>
    </source>
</evidence>
<dbReference type="STRING" id="133385.A0A2T9Z0F3"/>
<dbReference type="GO" id="GO:0051267">
    <property type="term" value="F:CP2 mannose-ethanolamine phosphotransferase activity"/>
    <property type="evidence" value="ECO:0007669"/>
    <property type="project" value="TreeGrafter"/>
</dbReference>
<feature type="transmembrane region" description="Helical" evidence="12">
    <location>
        <begin position="709"/>
        <end position="728"/>
    </location>
</feature>
<evidence type="ECO:0000256" key="11">
    <source>
        <dbReference type="ARBA" id="ARBA00023180"/>
    </source>
</evidence>
<accession>A0A2T9Z0F3</accession>
<organism evidence="14 15">
    <name type="scientific">Smittium simulii</name>
    <dbReference type="NCBI Taxonomy" id="133385"/>
    <lineage>
        <taxon>Eukaryota</taxon>
        <taxon>Fungi</taxon>
        <taxon>Fungi incertae sedis</taxon>
        <taxon>Zoopagomycota</taxon>
        <taxon>Kickxellomycotina</taxon>
        <taxon>Harpellomycetes</taxon>
        <taxon>Harpellales</taxon>
        <taxon>Legeriomycetaceae</taxon>
        <taxon>Smittium</taxon>
    </lineage>
</organism>
<evidence type="ECO:0000313" key="15">
    <source>
        <dbReference type="Proteomes" id="UP000245383"/>
    </source>
</evidence>
<dbReference type="UniPathway" id="UPA00196"/>
<dbReference type="SUPFAM" id="SSF53649">
    <property type="entry name" value="Alkaline phosphatase-like"/>
    <property type="match status" value="1"/>
</dbReference>
<feature type="transmembrane region" description="Helical" evidence="12">
    <location>
        <begin position="769"/>
        <end position="788"/>
    </location>
</feature>
<reference evidence="14 15" key="1">
    <citation type="journal article" date="2018" name="MBio">
        <title>Comparative Genomics Reveals the Core Gene Toolbox for the Fungus-Insect Symbiosis.</title>
        <authorList>
            <person name="Wang Y."/>
            <person name="Stata M."/>
            <person name="Wang W."/>
            <person name="Stajich J.E."/>
            <person name="White M.M."/>
            <person name="Moncalvo J.M."/>
        </authorList>
    </citation>
    <scope>NUCLEOTIDE SEQUENCE [LARGE SCALE GENOMIC DNA]</scope>
    <source>
        <strain evidence="14 15">SWE-8-4</strain>
    </source>
</reference>
<evidence type="ECO:0000259" key="13">
    <source>
        <dbReference type="Pfam" id="PF19316"/>
    </source>
</evidence>
<evidence type="ECO:0000256" key="5">
    <source>
        <dbReference type="ARBA" id="ARBA00022502"/>
    </source>
</evidence>
<keyword evidence="11" id="KW-0325">Glycoprotein</keyword>
<evidence type="ECO:0000256" key="6">
    <source>
        <dbReference type="ARBA" id="ARBA00022679"/>
    </source>
</evidence>
<evidence type="ECO:0000256" key="3">
    <source>
        <dbReference type="ARBA" id="ARBA00005315"/>
    </source>
</evidence>
<dbReference type="InterPro" id="IPR045687">
    <property type="entry name" value="PIGG/GPI7_C"/>
</dbReference>
<evidence type="ECO:0000256" key="12">
    <source>
        <dbReference type="RuleBase" id="RU367106"/>
    </source>
</evidence>
<keyword evidence="7 12" id="KW-0812">Transmembrane</keyword>
<evidence type="ECO:0000256" key="10">
    <source>
        <dbReference type="ARBA" id="ARBA00023136"/>
    </source>
</evidence>
<feature type="transmembrane region" description="Helical" evidence="12">
    <location>
        <begin position="940"/>
        <end position="965"/>
    </location>
</feature>
<comment type="similarity">
    <text evidence="3 12">Belongs to the PIGG/PIGN/PIGO family. PIGG subfamily.</text>
</comment>
<feature type="transmembrane region" description="Helical" evidence="12">
    <location>
        <begin position="883"/>
        <end position="907"/>
    </location>
</feature>
<dbReference type="EMBL" id="MBFR01000004">
    <property type="protein sequence ID" value="PVU98026.1"/>
    <property type="molecule type" value="Genomic_DNA"/>
</dbReference>
<dbReference type="Proteomes" id="UP000245383">
    <property type="component" value="Unassembled WGS sequence"/>
</dbReference>
<evidence type="ECO:0000256" key="9">
    <source>
        <dbReference type="ARBA" id="ARBA00022989"/>
    </source>
</evidence>
<gene>
    <name evidence="14" type="ORF">BB561_000130</name>
</gene>
<feature type="transmembrane region" description="Helical" evidence="12">
    <location>
        <begin position="504"/>
        <end position="522"/>
    </location>
</feature>
<feature type="transmembrane region" description="Helical" evidence="12">
    <location>
        <begin position="6"/>
        <end position="29"/>
    </location>
</feature>
<dbReference type="Pfam" id="PF01663">
    <property type="entry name" value="Phosphodiest"/>
    <property type="match status" value="1"/>
</dbReference>
<dbReference type="CDD" id="cd16024">
    <property type="entry name" value="GPI_EPT_2"/>
    <property type="match status" value="1"/>
</dbReference>
<evidence type="ECO:0000256" key="8">
    <source>
        <dbReference type="ARBA" id="ARBA00022824"/>
    </source>
</evidence>
<comment type="function">
    <text evidence="12">Ethanolamine phosphate transferase involved in glycosylphosphatidylinositol-anchor biosynthesis. Transfers ethanolamine phosphate to the GPI second mannose.</text>
</comment>
<evidence type="ECO:0000256" key="1">
    <source>
        <dbReference type="ARBA" id="ARBA00004477"/>
    </source>
</evidence>
<dbReference type="InterPro" id="IPR039527">
    <property type="entry name" value="PIGG/GPI7"/>
</dbReference>
<keyword evidence="15" id="KW-1185">Reference proteome</keyword>
<keyword evidence="10 12" id="KW-0472">Membrane</keyword>
<dbReference type="InterPro" id="IPR037674">
    <property type="entry name" value="PIG-G_N"/>
</dbReference>
<comment type="subcellular location">
    <subcellularLocation>
        <location evidence="1 12">Endoplasmic reticulum membrane</location>
        <topology evidence="1 12">Multi-pass membrane protein</topology>
    </subcellularLocation>
</comment>
<dbReference type="PANTHER" id="PTHR23072">
    <property type="entry name" value="PHOSPHATIDYLINOSITOL GLYCAN-RELATED"/>
    <property type="match status" value="1"/>
</dbReference>
<comment type="pathway">
    <text evidence="2 12">Glycolipid biosynthesis; glycosylphosphatidylinositol-anchor biosynthesis.</text>
</comment>
<dbReference type="InterPro" id="IPR017850">
    <property type="entry name" value="Alkaline_phosphatase_core_sf"/>
</dbReference>
<protein>
    <recommendedName>
        <fullName evidence="4 12">GPI ethanolamine phosphate transferase 2</fullName>
    </recommendedName>
</protein>
<keyword evidence="6 12" id="KW-0808">Transferase</keyword>
<dbReference type="GO" id="GO:0005789">
    <property type="term" value="C:endoplasmic reticulum membrane"/>
    <property type="evidence" value="ECO:0007669"/>
    <property type="project" value="UniProtKB-SubCell"/>
</dbReference>
<proteinExistence type="inferred from homology"/>
<dbReference type="Gene3D" id="3.40.720.10">
    <property type="entry name" value="Alkaline Phosphatase, subunit A"/>
    <property type="match status" value="1"/>
</dbReference>
<feature type="transmembrane region" description="Helical" evidence="12">
    <location>
        <begin position="687"/>
        <end position="703"/>
    </location>
</feature>
<keyword evidence="5 12" id="KW-0337">GPI-anchor biosynthesis</keyword>
<feature type="domain" description="GPI ethanolamine phosphate transferase 2 C-terminal" evidence="13">
    <location>
        <begin position="821"/>
        <end position="986"/>
    </location>
</feature>
<dbReference type="OrthoDB" id="272139at2759"/>
<dbReference type="Pfam" id="PF19316">
    <property type="entry name" value="PIGO_PIGG"/>
    <property type="match status" value="1"/>
</dbReference>
<evidence type="ECO:0000256" key="4">
    <source>
        <dbReference type="ARBA" id="ARBA00020830"/>
    </source>
</evidence>
<feature type="transmembrane region" description="Helical" evidence="12">
    <location>
        <begin position="475"/>
        <end position="498"/>
    </location>
</feature>
<keyword evidence="8 12" id="KW-0256">Endoplasmic reticulum</keyword>
<sequence length="998" mass="113825">MKANTKQLLLVFAIIFKIFGIFFFINGFFPFKLPVEGKSTHSTLIKDAISTSKVHDVPEPVYDRLVIMVVDALRNDFVFGQNSSMEFTRRLLSTGKARGYTALASIPTVTLPRINALTTGTLPGYVDAVLNLIDSHKSSTDSAKQDDSIIWQFVNNAKKKVYMFGDDTWLRLFPNSFTMHEGTNSFYVQDTTIVDLNVTRHLDELLDNDSNSAKSKWDILVLHYLGLDHIGHLEGPNSKLMRPKQIEMDQVVKRIYKSLEERDLKYKNSALKSSLFVILGDHGMNDIGNHGGNSIGEISPAMVFTSPSMSSKSRMLETGTIQQIDIVPTISMLMGIPIPQNNIGTPITELFENYNDTDLIKIYELSALQIRKVVKRTFGNSAYKIKKNTDIWNIINCELLSTEADILECKFLHTRSQHLEIKKVINNQSSIEDEALQRLKNKLIENYKSYCNNAYKIISTNVTLKSARKSENSQVYLWYFLISMTIMMSISVFSTSFIEEENLIWFYFCQTLLIIRILYLVYNNLHFSGEMLKSLIITFLTRIFKDWYDILSKLERALKGSQFFWLKLSDNNIKILEYPQFVRNNQLSFIKQNFLKAGCSRSKKIKLEMVDEPSTPIKLKKRSKNSTENSKLTENRPEIKKFDIKNAGLTLNKYATFESLQIYTFDGSQKFNNTTYAQTARSNFFDGFYYIITFLFGIIRSLYPLDSLILCRFVYISGFFSALVAYVLRYVRLSNKVALLITGININSAFYLDMIFSIVPTLILVTKYYNALIVFTLVYFISFGIYSARNASYKSDKISLNFVTSNNNNQGGKLIYTSRNLINTNNIQDFEFMAILLIVTFRFIHYAFGNSNSLSTFDLSTAYLGVGPDQPQDFFGATIYKGFVLGLTLCCNFASIILSYLGAGAIFSSYSESSGFSNMYYNSLTVTRLPLVKKKTTREIMVFGINLVQSSLLLSLFVAATALRTHLFIWSVFAPKVLYAVALEIISLCLSLFILIFY</sequence>
<feature type="transmembrane region" description="Helical" evidence="12">
    <location>
        <begin position="737"/>
        <end position="763"/>
    </location>
</feature>